<evidence type="ECO:0000313" key="2">
    <source>
        <dbReference type="EMBL" id="KKY19186.1"/>
    </source>
</evidence>
<evidence type="ECO:0000256" key="1">
    <source>
        <dbReference type="SAM" id="MobiDB-lite"/>
    </source>
</evidence>
<sequence length="546" mass="59989">MPAVSEEIGNAANDLATAFDKSEMDVLEAFQKLPCNVRLILRRNANFKTSQNPPHVVIDCLSDLCSGLMLSLSGTLETALFHLARLYDGIWLTVYQNITRANQGKSHDTQLLHHITVDIQELAQGLREHPARINDEIVLAIRKHTLSEDGEHGTAVLAAAWQEIVRIDFSKIPVLPALHQPLPELLETERFPESPRSLAGVGTGGGSDIISVSIIGHLFRRSGVDMDLLISTRSARTSSQGKPGSGKIGSKREIMSHGGNALDRWCKPIADTYKVVDGTTSEGRDLETIPLGRHEHVWIVLDHGGEQAHHSSPSLRDQLQGVIAHYIRKNDDENVLIDTVLAVDTGGDVFGSLAPPASKHFAGYGHQVATRHSTPDQDTRTILTLSQLPDRGRHSALAVLCPGLDSPPNLTEIVLSLEGVRYIPDLEERNLMISLLTDVYHMDGSDDSRFGKSSLCLLEALRRLTRIENQKGGLSGALGEEGKRNETRQSGEWISLPLPSHVIDTQDNPWGSFAWITDNMAEILFVSTRKLASKIREVQKESSKSR</sequence>
<comment type="caution">
    <text evidence="2">The sequence shown here is derived from an EMBL/GenBank/DDBJ whole genome shotgun (WGS) entry which is preliminary data.</text>
</comment>
<evidence type="ECO:0000313" key="3">
    <source>
        <dbReference type="Proteomes" id="UP000053317"/>
    </source>
</evidence>
<name>A0A0G2EA18_PHACM</name>
<reference evidence="2 3" key="2">
    <citation type="submission" date="2015-05" db="EMBL/GenBank/DDBJ databases">
        <authorList>
            <person name="Morales-Cruz A."/>
            <person name="Amrine K.C."/>
            <person name="Cantu D."/>
        </authorList>
    </citation>
    <scope>NUCLEOTIDE SEQUENCE [LARGE SCALE GENOMIC DNA]</scope>
    <source>
        <strain evidence="2">UCRPC4</strain>
    </source>
</reference>
<reference evidence="2 3" key="1">
    <citation type="submission" date="2015-05" db="EMBL/GenBank/DDBJ databases">
        <title>Distinctive expansion of gene families associated with plant cell wall degradation and secondary metabolism in the genomes of grapevine trunk pathogens.</title>
        <authorList>
            <person name="Lawrence D.P."/>
            <person name="Travadon R."/>
            <person name="Rolshausen P.E."/>
            <person name="Baumgartner K."/>
        </authorList>
    </citation>
    <scope>NUCLEOTIDE SEQUENCE [LARGE SCALE GENOMIC DNA]</scope>
    <source>
        <strain evidence="2">UCRPC4</strain>
    </source>
</reference>
<dbReference type="EMBL" id="LCWF01000109">
    <property type="protein sequence ID" value="KKY19186.1"/>
    <property type="molecule type" value="Genomic_DNA"/>
</dbReference>
<feature type="region of interest" description="Disordered" evidence="1">
    <location>
        <begin position="234"/>
        <end position="253"/>
    </location>
</feature>
<organism evidence="2 3">
    <name type="scientific">Phaeomoniella chlamydospora</name>
    <name type="common">Phaeoacremonium chlamydosporum</name>
    <dbReference type="NCBI Taxonomy" id="158046"/>
    <lineage>
        <taxon>Eukaryota</taxon>
        <taxon>Fungi</taxon>
        <taxon>Dikarya</taxon>
        <taxon>Ascomycota</taxon>
        <taxon>Pezizomycotina</taxon>
        <taxon>Eurotiomycetes</taxon>
        <taxon>Chaetothyriomycetidae</taxon>
        <taxon>Phaeomoniellales</taxon>
        <taxon>Phaeomoniellaceae</taxon>
        <taxon>Phaeomoniella</taxon>
    </lineage>
</organism>
<gene>
    <name evidence="2" type="ORF">UCRPC4_g04560</name>
</gene>
<protein>
    <submittedName>
        <fullName evidence="2">Uncharacterized protein</fullName>
    </submittedName>
</protein>
<dbReference type="AlphaFoldDB" id="A0A0G2EA18"/>
<dbReference type="OrthoDB" id="4136242at2759"/>
<proteinExistence type="predicted"/>
<keyword evidence="3" id="KW-1185">Reference proteome</keyword>
<accession>A0A0G2EA18</accession>
<dbReference type="Proteomes" id="UP000053317">
    <property type="component" value="Unassembled WGS sequence"/>
</dbReference>